<feature type="non-terminal residue" evidence="1">
    <location>
        <position position="1"/>
    </location>
</feature>
<name>A0A371HA85_MUCPR</name>
<gene>
    <name evidence="1" type="ORF">CR513_17245</name>
</gene>
<reference evidence="1" key="1">
    <citation type="submission" date="2018-05" db="EMBL/GenBank/DDBJ databases">
        <title>Draft genome of Mucuna pruriens seed.</title>
        <authorList>
            <person name="Nnadi N.E."/>
            <person name="Vos R."/>
            <person name="Hasami M.H."/>
            <person name="Devisetty U.K."/>
            <person name="Aguiy J.C."/>
        </authorList>
    </citation>
    <scope>NUCLEOTIDE SEQUENCE [LARGE SCALE GENOMIC DNA]</scope>
    <source>
        <strain evidence="1">JCA_2017</strain>
    </source>
</reference>
<dbReference type="AlphaFoldDB" id="A0A371HA85"/>
<sequence>MVLLNFPKEELTFDIPKIDLNRRRWISYTREKEKRKGYSSKESQPLHFVLWGREPDLSHRATALLTPRKLLKILKAHREPLFPMVVRISLPLPLDDYDTLVVFGLLDKVWDFASISKHLHAMHLPQQLSPMKNWRK</sequence>
<accession>A0A371HA85</accession>
<dbReference type="EMBL" id="QJKJ01003171">
    <property type="protein sequence ID" value="RDX99679.1"/>
    <property type="molecule type" value="Genomic_DNA"/>
</dbReference>
<keyword evidence="2" id="KW-1185">Reference proteome</keyword>
<evidence type="ECO:0000313" key="1">
    <source>
        <dbReference type="EMBL" id="RDX99679.1"/>
    </source>
</evidence>
<dbReference type="Proteomes" id="UP000257109">
    <property type="component" value="Unassembled WGS sequence"/>
</dbReference>
<proteinExistence type="predicted"/>
<organism evidence="1 2">
    <name type="scientific">Mucuna pruriens</name>
    <name type="common">Velvet bean</name>
    <name type="synonym">Dolichos pruriens</name>
    <dbReference type="NCBI Taxonomy" id="157652"/>
    <lineage>
        <taxon>Eukaryota</taxon>
        <taxon>Viridiplantae</taxon>
        <taxon>Streptophyta</taxon>
        <taxon>Embryophyta</taxon>
        <taxon>Tracheophyta</taxon>
        <taxon>Spermatophyta</taxon>
        <taxon>Magnoliopsida</taxon>
        <taxon>eudicotyledons</taxon>
        <taxon>Gunneridae</taxon>
        <taxon>Pentapetalae</taxon>
        <taxon>rosids</taxon>
        <taxon>fabids</taxon>
        <taxon>Fabales</taxon>
        <taxon>Fabaceae</taxon>
        <taxon>Papilionoideae</taxon>
        <taxon>50 kb inversion clade</taxon>
        <taxon>NPAAA clade</taxon>
        <taxon>indigoferoid/millettioid clade</taxon>
        <taxon>Phaseoleae</taxon>
        <taxon>Mucuna</taxon>
    </lineage>
</organism>
<evidence type="ECO:0000313" key="2">
    <source>
        <dbReference type="Proteomes" id="UP000257109"/>
    </source>
</evidence>
<comment type="caution">
    <text evidence="1">The sequence shown here is derived from an EMBL/GenBank/DDBJ whole genome shotgun (WGS) entry which is preliminary data.</text>
</comment>
<protein>
    <submittedName>
        <fullName evidence="1">Uncharacterized protein</fullName>
    </submittedName>
</protein>